<dbReference type="InterPro" id="IPR003661">
    <property type="entry name" value="HisK_dim/P_dom"/>
</dbReference>
<dbReference type="PROSITE" id="PS50885">
    <property type="entry name" value="HAMP"/>
    <property type="match status" value="1"/>
</dbReference>
<feature type="transmembrane region" description="Helical" evidence="11">
    <location>
        <begin position="176"/>
        <end position="199"/>
    </location>
</feature>
<feature type="coiled-coil region" evidence="10">
    <location>
        <begin position="282"/>
        <end position="316"/>
    </location>
</feature>
<dbReference type="OrthoDB" id="9812260at2"/>
<evidence type="ECO:0000256" key="7">
    <source>
        <dbReference type="ARBA" id="ARBA00022777"/>
    </source>
</evidence>
<dbReference type="GO" id="GO:0016020">
    <property type="term" value="C:membrane"/>
    <property type="evidence" value="ECO:0007669"/>
    <property type="project" value="UniProtKB-SubCell"/>
</dbReference>
<name>D7E4N7_NOSA0</name>
<keyword evidence="11" id="KW-0472">Membrane</keyword>
<evidence type="ECO:0000256" key="8">
    <source>
        <dbReference type="ARBA" id="ARBA00022840"/>
    </source>
</evidence>
<evidence type="ECO:0000256" key="2">
    <source>
        <dbReference type="ARBA" id="ARBA00004370"/>
    </source>
</evidence>
<dbReference type="Pfam" id="PF00672">
    <property type="entry name" value="HAMP"/>
    <property type="match status" value="1"/>
</dbReference>
<organism evidence="14 15">
    <name type="scientific">Nostoc azollae (strain 0708)</name>
    <name type="common">Anabaena azollae (strain 0708)</name>
    <dbReference type="NCBI Taxonomy" id="551115"/>
    <lineage>
        <taxon>Bacteria</taxon>
        <taxon>Bacillati</taxon>
        <taxon>Cyanobacteriota</taxon>
        <taxon>Cyanophyceae</taxon>
        <taxon>Nostocales</taxon>
        <taxon>Nostocaceae</taxon>
        <taxon>Trichormus</taxon>
    </lineage>
</organism>
<comment type="subcellular location">
    <subcellularLocation>
        <location evidence="2">Membrane</location>
    </subcellularLocation>
</comment>
<dbReference type="GO" id="GO:0000155">
    <property type="term" value="F:phosphorelay sensor kinase activity"/>
    <property type="evidence" value="ECO:0007669"/>
    <property type="project" value="InterPro"/>
</dbReference>
<dbReference type="InterPro" id="IPR003594">
    <property type="entry name" value="HATPase_dom"/>
</dbReference>
<evidence type="ECO:0000256" key="4">
    <source>
        <dbReference type="ARBA" id="ARBA00022553"/>
    </source>
</evidence>
<dbReference type="SMART" id="SM00387">
    <property type="entry name" value="HATPase_c"/>
    <property type="match status" value="1"/>
</dbReference>
<keyword evidence="4" id="KW-0597">Phosphoprotein</keyword>
<keyword evidence="6" id="KW-0547">Nucleotide-binding</keyword>
<dbReference type="SMART" id="SM00388">
    <property type="entry name" value="HisKA"/>
    <property type="match status" value="1"/>
</dbReference>
<keyword evidence="7 14" id="KW-0418">Kinase</keyword>
<dbReference type="Pfam" id="PF02518">
    <property type="entry name" value="HATPase_c"/>
    <property type="match status" value="1"/>
</dbReference>
<dbReference type="Gene3D" id="1.10.287.130">
    <property type="match status" value="1"/>
</dbReference>
<keyword evidence="15" id="KW-1185">Reference proteome</keyword>
<dbReference type="InterPro" id="IPR003660">
    <property type="entry name" value="HAMP_dom"/>
</dbReference>
<dbReference type="InterPro" id="IPR036890">
    <property type="entry name" value="HATPase_C_sf"/>
</dbReference>
<comment type="catalytic activity">
    <reaction evidence="1">
        <text>ATP + protein L-histidine = ADP + protein N-phospho-L-histidine.</text>
        <dbReference type="EC" id="2.7.13.3"/>
    </reaction>
</comment>
<keyword evidence="8" id="KW-0067">ATP-binding</keyword>
<evidence type="ECO:0000256" key="3">
    <source>
        <dbReference type="ARBA" id="ARBA00012438"/>
    </source>
</evidence>
<evidence type="ECO:0000259" key="12">
    <source>
        <dbReference type="PROSITE" id="PS50109"/>
    </source>
</evidence>
<dbReference type="HOGENOM" id="CLU_000445_114_39_3"/>
<dbReference type="InterPro" id="IPR004358">
    <property type="entry name" value="Sig_transdc_His_kin-like_C"/>
</dbReference>
<dbReference type="EC" id="2.7.13.3" evidence="3"/>
<evidence type="ECO:0000313" key="15">
    <source>
        <dbReference type="Proteomes" id="UP000001511"/>
    </source>
</evidence>
<feature type="domain" description="Histidine kinase" evidence="12">
    <location>
        <begin position="325"/>
        <end position="583"/>
    </location>
</feature>
<dbReference type="PRINTS" id="PR00344">
    <property type="entry name" value="BCTRLSENSOR"/>
</dbReference>
<dbReference type="GO" id="GO:0005524">
    <property type="term" value="F:ATP binding"/>
    <property type="evidence" value="ECO:0007669"/>
    <property type="project" value="UniProtKB-KW"/>
</dbReference>
<reference evidence="14 15" key="1">
    <citation type="journal article" date="2010" name="PLoS ONE">
        <title>Genome erosion in a nitrogen-fixing vertically transmitted endosymbiotic multicellular cyanobacterium.</title>
        <authorList>
            <person name="Ran L."/>
            <person name="Larsson J."/>
            <person name="Vigil-Stenman T."/>
            <person name="Nylander J.A."/>
            <person name="Ininbergs K."/>
            <person name="Zheng W.W."/>
            <person name="Lapidus A."/>
            <person name="Lowry S."/>
            <person name="Haselkorn R."/>
            <person name="Bergman B."/>
        </authorList>
    </citation>
    <scope>NUCLEOTIDE SEQUENCE [LARGE SCALE GENOMIC DNA]</scope>
    <source>
        <strain evidence="14 15">0708</strain>
    </source>
</reference>
<dbReference type="KEGG" id="naz:Aazo_3827"/>
<evidence type="ECO:0000256" key="6">
    <source>
        <dbReference type="ARBA" id="ARBA00022741"/>
    </source>
</evidence>
<evidence type="ECO:0000256" key="5">
    <source>
        <dbReference type="ARBA" id="ARBA00022679"/>
    </source>
</evidence>
<dbReference type="SMART" id="SM00304">
    <property type="entry name" value="HAMP"/>
    <property type="match status" value="1"/>
</dbReference>
<proteinExistence type="predicted"/>
<dbReference type="CDD" id="cd06225">
    <property type="entry name" value="HAMP"/>
    <property type="match status" value="1"/>
</dbReference>
<dbReference type="PROSITE" id="PS50109">
    <property type="entry name" value="HIS_KIN"/>
    <property type="match status" value="1"/>
</dbReference>
<evidence type="ECO:0000256" key="1">
    <source>
        <dbReference type="ARBA" id="ARBA00000085"/>
    </source>
</evidence>
<gene>
    <name evidence="14" type="ordered locus">Aazo_3827</name>
</gene>
<keyword evidence="5" id="KW-0808">Transferase</keyword>
<evidence type="ECO:0000259" key="13">
    <source>
        <dbReference type="PROSITE" id="PS50885"/>
    </source>
</evidence>
<dbReference type="EMBL" id="CP002059">
    <property type="protein sequence ID" value="ADI65353.1"/>
    <property type="molecule type" value="Genomic_DNA"/>
</dbReference>
<dbReference type="SUPFAM" id="SSF158472">
    <property type="entry name" value="HAMP domain-like"/>
    <property type="match status" value="1"/>
</dbReference>
<dbReference type="SUPFAM" id="SSF55874">
    <property type="entry name" value="ATPase domain of HSP90 chaperone/DNA topoisomerase II/histidine kinase"/>
    <property type="match status" value="1"/>
</dbReference>
<dbReference type="SUPFAM" id="SSF47384">
    <property type="entry name" value="Homodimeric domain of signal transducing histidine kinase"/>
    <property type="match status" value="1"/>
</dbReference>
<dbReference type="AlphaFoldDB" id="D7E4N7"/>
<evidence type="ECO:0000256" key="9">
    <source>
        <dbReference type="ARBA" id="ARBA00023012"/>
    </source>
</evidence>
<sequence length="585" mass="66953">MKIWQKILGSSTVLAGFICLMGISIFNLYQAEILAEKNQKETAQVLNITNNLEKFLKNQVLVLKDFVILDHNIQNMIEFQKIMSNFRIELDKLETLMGKDPEVLLVRRHHTFLTKLANGLDNNIVTLVKSQEDIKAINAYVKDISFHLSAISQDTLKEYNIANANVREIRRINTNFMLLAIIGIFLILLYQLIFILPVIRSLHKLQVGVAEIGAGDLNYHLDIQTNDEIEQLANNFNQMTSKLSDFYQCLESRVTERTTELFQLNQDLETEIADRRKTEIKLKKSQAQLTLKAQELEKTLQELQEAQTQLIQTEKMSSLGQLVAGVAHEINNPVNFIHGNIEPLKEYLQNFSTVINLYRTHYPQPVHQIENYIKYIDLEFILKDTNQVIASLEVGTKRIREIVLSLRNFSRLDEADMKEVNLHEGIDNTLLILQHRIKEKPQHSEIEIIKEYGDLPLIECYPGQLNQVFMNILNNAIDAMDSYTADNNLIETTSINKKIIIKTKMINNKFITIHIADNGAGIPAEIRNRIFDPFFTTKPVGKGTGLGLSISYQIVTATHRGSLQYITVPGKGTEFIIKLPIKQKN</sequence>
<keyword evidence="9" id="KW-0902">Two-component regulatory system</keyword>
<keyword evidence="11" id="KW-0812">Transmembrane</keyword>
<accession>D7E4N7</accession>
<keyword evidence="10" id="KW-0175">Coiled coil</keyword>
<dbReference type="InterPro" id="IPR005467">
    <property type="entry name" value="His_kinase_dom"/>
</dbReference>
<dbReference type="CDD" id="cd00082">
    <property type="entry name" value="HisKA"/>
    <property type="match status" value="1"/>
</dbReference>
<dbReference type="InterPro" id="IPR036097">
    <property type="entry name" value="HisK_dim/P_sf"/>
</dbReference>
<dbReference type="RefSeq" id="WP_013192366.1">
    <property type="nucleotide sequence ID" value="NC_014248.1"/>
</dbReference>
<dbReference type="PANTHER" id="PTHR43065">
    <property type="entry name" value="SENSOR HISTIDINE KINASE"/>
    <property type="match status" value="1"/>
</dbReference>
<protein>
    <recommendedName>
        <fullName evidence="3">histidine kinase</fullName>
        <ecNumber evidence="3">2.7.13.3</ecNumber>
    </recommendedName>
</protein>
<dbReference type="Proteomes" id="UP000001511">
    <property type="component" value="Chromosome"/>
</dbReference>
<dbReference type="Gene3D" id="6.10.340.10">
    <property type="match status" value="1"/>
</dbReference>
<evidence type="ECO:0000256" key="10">
    <source>
        <dbReference type="SAM" id="Coils"/>
    </source>
</evidence>
<dbReference type="eggNOG" id="COG4191">
    <property type="taxonomic scope" value="Bacteria"/>
</dbReference>
<dbReference type="PANTHER" id="PTHR43065:SF10">
    <property type="entry name" value="PEROXIDE STRESS-ACTIVATED HISTIDINE KINASE MAK3"/>
    <property type="match status" value="1"/>
</dbReference>
<evidence type="ECO:0000313" key="14">
    <source>
        <dbReference type="EMBL" id="ADI65353.1"/>
    </source>
</evidence>
<feature type="transmembrane region" description="Helical" evidence="11">
    <location>
        <begin position="12"/>
        <end position="29"/>
    </location>
</feature>
<dbReference type="STRING" id="551115.Aazo_3827"/>
<dbReference type="Gene3D" id="3.30.565.10">
    <property type="entry name" value="Histidine kinase-like ATPase, C-terminal domain"/>
    <property type="match status" value="1"/>
</dbReference>
<feature type="domain" description="HAMP" evidence="13">
    <location>
        <begin position="196"/>
        <end position="248"/>
    </location>
</feature>
<keyword evidence="11" id="KW-1133">Transmembrane helix</keyword>
<evidence type="ECO:0000256" key="11">
    <source>
        <dbReference type="SAM" id="Phobius"/>
    </source>
</evidence>